<dbReference type="GO" id="GO:0000976">
    <property type="term" value="F:transcription cis-regulatory region binding"/>
    <property type="evidence" value="ECO:0007669"/>
    <property type="project" value="TreeGrafter"/>
</dbReference>
<dbReference type="InterPro" id="IPR001789">
    <property type="entry name" value="Sig_transdc_resp-reg_receiver"/>
</dbReference>
<comment type="caution">
    <text evidence="10">The sequence shown here is derived from an EMBL/GenBank/DDBJ whole genome shotgun (WGS) entry which is preliminary data.</text>
</comment>
<evidence type="ECO:0000256" key="4">
    <source>
        <dbReference type="ARBA" id="ARBA00023163"/>
    </source>
</evidence>
<feature type="domain" description="Response regulatory" evidence="8">
    <location>
        <begin position="2"/>
        <end position="114"/>
    </location>
</feature>
<evidence type="ECO:0000256" key="3">
    <source>
        <dbReference type="ARBA" id="ARBA00023125"/>
    </source>
</evidence>
<dbReference type="SMART" id="SM00448">
    <property type="entry name" value="REC"/>
    <property type="match status" value="1"/>
</dbReference>
<evidence type="ECO:0000259" key="8">
    <source>
        <dbReference type="PROSITE" id="PS50110"/>
    </source>
</evidence>
<organism evidence="10 11">
    <name type="scientific">Leucobacter komagatae</name>
    <dbReference type="NCBI Taxonomy" id="55969"/>
    <lineage>
        <taxon>Bacteria</taxon>
        <taxon>Bacillati</taxon>
        <taxon>Actinomycetota</taxon>
        <taxon>Actinomycetes</taxon>
        <taxon>Micrococcales</taxon>
        <taxon>Microbacteriaceae</taxon>
        <taxon>Leucobacter</taxon>
    </lineage>
</organism>
<protein>
    <recommendedName>
        <fullName evidence="5">Sensory transduction protein RegX3</fullName>
    </recommendedName>
</protein>
<reference evidence="10 11" key="1">
    <citation type="submission" date="2015-01" db="EMBL/GenBank/DDBJ databases">
        <title>Draft genome sequence of Leucobacter komagatae strain VKM ST2845.</title>
        <authorList>
            <person name="Karlyshev A.V."/>
            <person name="Kudryashova E.B."/>
        </authorList>
    </citation>
    <scope>NUCLEOTIDE SEQUENCE [LARGE SCALE GENOMIC DNA]</scope>
    <source>
        <strain evidence="10 11">VKM ST2845</strain>
    </source>
</reference>
<dbReference type="EMBL" id="JXSQ01000039">
    <property type="protein sequence ID" value="KIP51400.1"/>
    <property type="molecule type" value="Genomic_DNA"/>
</dbReference>
<gene>
    <name evidence="10" type="ORF">SD72_15580</name>
</gene>
<dbReference type="PANTHER" id="PTHR48111:SF72">
    <property type="entry name" value="SENSORY TRANSDUCTION PROTEIN REGX3"/>
    <property type="match status" value="1"/>
</dbReference>
<feature type="domain" description="OmpR/PhoB-type" evidence="9">
    <location>
        <begin position="126"/>
        <end position="221"/>
    </location>
</feature>
<dbReference type="OrthoDB" id="4153060at2"/>
<keyword evidence="4" id="KW-0804">Transcription</keyword>
<dbReference type="PROSITE" id="PS50110">
    <property type="entry name" value="RESPONSE_REGULATORY"/>
    <property type="match status" value="1"/>
</dbReference>
<dbReference type="CDD" id="cd00383">
    <property type="entry name" value="trans_reg_C"/>
    <property type="match status" value="1"/>
</dbReference>
<evidence type="ECO:0000256" key="2">
    <source>
        <dbReference type="ARBA" id="ARBA00023015"/>
    </source>
</evidence>
<evidence type="ECO:0000313" key="10">
    <source>
        <dbReference type="EMBL" id="KIP51400.1"/>
    </source>
</evidence>
<keyword evidence="11" id="KW-1185">Reference proteome</keyword>
<dbReference type="InterPro" id="IPR001867">
    <property type="entry name" value="OmpR/PhoB-type_DNA-bd"/>
</dbReference>
<dbReference type="InterPro" id="IPR036388">
    <property type="entry name" value="WH-like_DNA-bd_sf"/>
</dbReference>
<dbReference type="Proteomes" id="UP000032120">
    <property type="component" value="Unassembled WGS sequence"/>
</dbReference>
<dbReference type="InterPro" id="IPR011006">
    <property type="entry name" value="CheY-like_superfamily"/>
</dbReference>
<feature type="modified residue" description="4-aspartylphosphate" evidence="6">
    <location>
        <position position="50"/>
    </location>
</feature>
<keyword evidence="1 6" id="KW-0597">Phosphoprotein</keyword>
<dbReference type="GO" id="GO:0006355">
    <property type="term" value="P:regulation of DNA-templated transcription"/>
    <property type="evidence" value="ECO:0007669"/>
    <property type="project" value="InterPro"/>
</dbReference>
<dbReference type="AlphaFoldDB" id="A0A0D0H2P1"/>
<evidence type="ECO:0000313" key="11">
    <source>
        <dbReference type="Proteomes" id="UP000032120"/>
    </source>
</evidence>
<dbReference type="InterPro" id="IPR016032">
    <property type="entry name" value="Sig_transdc_resp-reg_C-effctor"/>
</dbReference>
<dbReference type="Gene3D" id="1.10.10.10">
    <property type="entry name" value="Winged helix-like DNA-binding domain superfamily/Winged helix DNA-binding domain"/>
    <property type="match status" value="1"/>
</dbReference>
<name>A0A0D0H2P1_9MICO</name>
<evidence type="ECO:0000256" key="7">
    <source>
        <dbReference type="PROSITE-ProRule" id="PRU01091"/>
    </source>
</evidence>
<dbReference type="SMART" id="SM00862">
    <property type="entry name" value="Trans_reg_C"/>
    <property type="match status" value="1"/>
</dbReference>
<dbReference type="InterPro" id="IPR039420">
    <property type="entry name" value="WalR-like"/>
</dbReference>
<keyword evidence="3 7" id="KW-0238">DNA-binding</keyword>
<evidence type="ECO:0000256" key="6">
    <source>
        <dbReference type="PROSITE-ProRule" id="PRU00169"/>
    </source>
</evidence>
<dbReference type="PROSITE" id="PS51755">
    <property type="entry name" value="OMPR_PHOB"/>
    <property type="match status" value="1"/>
</dbReference>
<dbReference type="Pfam" id="PF00486">
    <property type="entry name" value="Trans_reg_C"/>
    <property type="match status" value="1"/>
</dbReference>
<dbReference type="PANTHER" id="PTHR48111">
    <property type="entry name" value="REGULATOR OF RPOS"/>
    <property type="match status" value="1"/>
</dbReference>
<sequence>MKILIVEDDDRVSAVLAKILTKAGHVTQRVACGAAALDALTADIEVVLLDLGLPDMDGLHVCRRIRDRSGVPIIIATARSHVEERIRGLQAGADDFVVKPYDVRELMARIEAIARRGYLSPSSGARQGVTIGGVSIDFSQRQVVVDDAVVEVTPKEFDIIAVLARYPGVVVPSERIIREVWGADWRGFKRSLEVHLGSIRRKIARDPFILTVRGVGYRLMHGLREIDS</sequence>
<feature type="DNA-binding region" description="OmpR/PhoB-type" evidence="7">
    <location>
        <begin position="126"/>
        <end position="221"/>
    </location>
</feature>
<dbReference type="RefSeq" id="WP_042545393.1">
    <property type="nucleotide sequence ID" value="NZ_JXSQ01000039.1"/>
</dbReference>
<dbReference type="GO" id="GO:0005829">
    <property type="term" value="C:cytosol"/>
    <property type="evidence" value="ECO:0007669"/>
    <property type="project" value="TreeGrafter"/>
</dbReference>
<dbReference type="GO" id="GO:0032993">
    <property type="term" value="C:protein-DNA complex"/>
    <property type="evidence" value="ECO:0007669"/>
    <property type="project" value="TreeGrafter"/>
</dbReference>
<dbReference type="Gene3D" id="6.10.250.690">
    <property type="match status" value="1"/>
</dbReference>
<keyword evidence="2" id="KW-0805">Transcription regulation</keyword>
<proteinExistence type="predicted"/>
<dbReference type="SUPFAM" id="SSF46894">
    <property type="entry name" value="C-terminal effector domain of the bipartite response regulators"/>
    <property type="match status" value="1"/>
</dbReference>
<accession>A0A0D0H2P1</accession>
<evidence type="ECO:0000256" key="5">
    <source>
        <dbReference type="ARBA" id="ARBA00041201"/>
    </source>
</evidence>
<dbReference type="Pfam" id="PF00072">
    <property type="entry name" value="Response_reg"/>
    <property type="match status" value="1"/>
</dbReference>
<evidence type="ECO:0000259" key="9">
    <source>
        <dbReference type="PROSITE" id="PS51755"/>
    </source>
</evidence>
<evidence type="ECO:0000256" key="1">
    <source>
        <dbReference type="ARBA" id="ARBA00022553"/>
    </source>
</evidence>
<dbReference type="SUPFAM" id="SSF52172">
    <property type="entry name" value="CheY-like"/>
    <property type="match status" value="1"/>
</dbReference>
<dbReference type="Gene3D" id="3.40.50.2300">
    <property type="match status" value="1"/>
</dbReference>
<dbReference type="GO" id="GO:0000156">
    <property type="term" value="F:phosphorelay response regulator activity"/>
    <property type="evidence" value="ECO:0007669"/>
    <property type="project" value="TreeGrafter"/>
</dbReference>